<accession>A0A9R0P1D6</accession>
<reference evidence="1 2" key="1">
    <citation type="journal article" date="2011" name="J. Bacteriol.">
        <title>Whole genome sequence of the rifamycin B-producing strain Amycolatopsis mediterranei S699.</title>
        <authorList>
            <person name="Verma M."/>
            <person name="Kaur J."/>
            <person name="Kumar M."/>
            <person name="Kumari K."/>
            <person name="Saxena A."/>
            <person name="Anand S."/>
            <person name="Nigam A."/>
            <person name="Ravi V."/>
            <person name="Raghuvanshi S."/>
            <person name="Khurana P."/>
            <person name="Tyagi A.K."/>
            <person name="Khurana J.P."/>
            <person name="Lal R."/>
        </authorList>
    </citation>
    <scope>NUCLEOTIDE SEQUENCE [LARGE SCALE GENOMIC DNA]</scope>
    <source>
        <strain evidence="1 2">S699</strain>
    </source>
</reference>
<organism evidence="1 2">
    <name type="scientific">Amycolatopsis mediterranei (strain S699)</name>
    <name type="common">Nocardia mediterranei</name>
    <dbReference type="NCBI Taxonomy" id="713604"/>
    <lineage>
        <taxon>Bacteria</taxon>
        <taxon>Bacillati</taxon>
        <taxon>Actinomycetota</taxon>
        <taxon>Actinomycetes</taxon>
        <taxon>Pseudonocardiales</taxon>
        <taxon>Pseudonocardiaceae</taxon>
        <taxon>Amycolatopsis</taxon>
    </lineage>
</organism>
<gene>
    <name evidence="1" type="ordered locus">RAM_29825</name>
</gene>
<dbReference type="EMBL" id="CP002896">
    <property type="protein sequence ID" value="AEK44440.1"/>
    <property type="molecule type" value="Genomic_DNA"/>
</dbReference>
<evidence type="ECO:0000313" key="2">
    <source>
        <dbReference type="Proteomes" id="UP000006138"/>
    </source>
</evidence>
<dbReference type="Proteomes" id="UP000006138">
    <property type="component" value="Chromosome"/>
</dbReference>
<keyword evidence="2" id="KW-1185">Reference proteome</keyword>
<evidence type="ECO:0000313" key="1">
    <source>
        <dbReference type="EMBL" id="AEK44440.1"/>
    </source>
</evidence>
<name>A0A9R0P1D6_AMYMS</name>
<dbReference type="AlphaFoldDB" id="A0A9R0P1D6"/>
<sequence length="105" mass="11741">MTVPALLLVLAANGPEPSRAHPQLSSHRPRRHLIRRRALQRDQADDVVVRLKLQATLLPPPAYEALLTTTADQQNRDQHWAVTDWDGKSMAHAAHHNDSTTKGFS</sequence>
<proteinExistence type="predicted"/>
<protein>
    <submittedName>
        <fullName evidence="1">Uncharacterized protein</fullName>
    </submittedName>
</protein>
<dbReference type="KEGG" id="amn:RAM_29825"/>